<dbReference type="GO" id="GO:0030170">
    <property type="term" value="F:pyridoxal phosphate binding"/>
    <property type="evidence" value="ECO:0007669"/>
    <property type="project" value="InterPro"/>
</dbReference>
<dbReference type="GO" id="GO:0003824">
    <property type="term" value="F:catalytic activity"/>
    <property type="evidence" value="ECO:0007669"/>
    <property type="project" value="InterPro"/>
</dbReference>
<dbReference type="RefSeq" id="WP_203935577.1">
    <property type="nucleotide sequence ID" value="NZ_BOON01000022.1"/>
</dbReference>
<evidence type="ECO:0000313" key="2">
    <source>
        <dbReference type="EMBL" id="GII22909.1"/>
    </source>
</evidence>
<dbReference type="InterPro" id="IPR052353">
    <property type="entry name" value="Benzoxazolinone_Detox_Enz"/>
</dbReference>
<dbReference type="InterPro" id="IPR005302">
    <property type="entry name" value="MoCF_Sase_C"/>
</dbReference>
<evidence type="ECO:0000313" key="3">
    <source>
        <dbReference type="Proteomes" id="UP000599074"/>
    </source>
</evidence>
<protein>
    <submittedName>
        <fullName evidence="2">Molybdenum cofactor biosysynthesis protein</fullName>
    </submittedName>
</protein>
<dbReference type="AlphaFoldDB" id="A0A8J3X112"/>
<gene>
    <name evidence="2" type="ORF">Pme01_25060</name>
</gene>
<evidence type="ECO:0000259" key="1">
    <source>
        <dbReference type="PROSITE" id="PS51340"/>
    </source>
</evidence>
<dbReference type="Gene3D" id="2.40.33.20">
    <property type="entry name" value="PK beta-barrel domain-like"/>
    <property type="match status" value="1"/>
</dbReference>
<feature type="domain" description="MOSC" evidence="1">
    <location>
        <begin position="28"/>
        <end position="172"/>
    </location>
</feature>
<comment type="caution">
    <text evidence="2">The sequence shown here is derived from an EMBL/GenBank/DDBJ whole genome shotgun (WGS) entry which is preliminary data.</text>
</comment>
<dbReference type="InterPro" id="IPR011037">
    <property type="entry name" value="Pyrv_Knase-like_insert_dom_sf"/>
</dbReference>
<organism evidence="2 3">
    <name type="scientific">Planosporangium mesophilum</name>
    <dbReference type="NCBI Taxonomy" id="689768"/>
    <lineage>
        <taxon>Bacteria</taxon>
        <taxon>Bacillati</taxon>
        <taxon>Actinomycetota</taxon>
        <taxon>Actinomycetes</taxon>
        <taxon>Micromonosporales</taxon>
        <taxon>Micromonosporaceae</taxon>
        <taxon>Planosporangium</taxon>
    </lineage>
</organism>
<dbReference type="Pfam" id="PF03473">
    <property type="entry name" value="MOSC"/>
    <property type="match status" value="1"/>
</dbReference>
<sequence>MAHLISVNLAVPRPNPAKGVGITGIDKRPATGPVEVRAPGPKGTGLGSGLVGDRIFDTAHHGGDDQAVYAYAREDLDAWEAELGRTLPDGVFGENLTTTGLDVTGALIGERWRIGDQVVLEVAVPRIPCGTFAQWMAEQRWVKRFTVRAIPGAYLRVVTAGQIRAGDRIVVVDRPGHNVTVGVTFRALTREPELLPRLREVDAMPADVKALAARRAAPYPGE</sequence>
<reference evidence="2" key="1">
    <citation type="submission" date="2021-01" db="EMBL/GenBank/DDBJ databases">
        <title>Whole genome shotgun sequence of Planosporangium mesophilum NBRC 109066.</title>
        <authorList>
            <person name="Komaki H."/>
            <person name="Tamura T."/>
        </authorList>
    </citation>
    <scope>NUCLEOTIDE SEQUENCE</scope>
    <source>
        <strain evidence="2">NBRC 109066</strain>
    </source>
</reference>
<keyword evidence="3" id="KW-1185">Reference proteome</keyword>
<accession>A0A8J3X112</accession>
<dbReference type="EMBL" id="BOON01000022">
    <property type="protein sequence ID" value="GII22909.1"/>
    <property type="molecule type" value="Genomic_DNA"/>
</dbReference>
<proteinExistence type="predicted"/>
<dbReference type="Proteomes" id="UP000599074">
    <property type="component" value="Unassembled WGS sequence"/>
</dbReference>
<dbReference type="PANTHER" id="PTHR30212">
    <property type="entry name" value="PROTEIN YIIM"/>
    <property type="match status" value="1"/>
</dbReference>
<dbReference type="SUPFAM" id="SSF50800">
    <property type="entry name" value="PK beta-barrel domain-like"/>
    <property type="match status" value="1"/>
</dbReference>
<dbReference type="GO" id="GO:0030151">
    <property type="term" value="F:molybdenum ion binding"/>
    <property type="evidence" value="ECO:0007669"/>
    <property type="project" value="InterPro"/>
</dbReference>
<dbReference type="PROSITE" id="PS51340">
    <property type="entry name" value="MOSC"/>
    <property type="match status" value="1"/>
</dbReference>
<name>A0A8J3X112_9ACTN</name>
<dbReference type="PANTHER" id="PTHR30212:SF2">
    <property type="entry name" value="PROTEIN YIIM"/>
    <property type="match status" value="1"/>
</dbReference>